<dbReference type="RefSeq" id="WP_369896798.1">
    <property type="nucleotide sequence ID" value="NZ_JBGFFX010000019.1"/>
</dbReference>
<gene>
    <name evidence="2" type="ORF">AB6T85_22485</name>
</gene>
<dbReference type="EMBL" id="JBGFFX010000019">
    <property type="protein sequence ID" value="MEY8773175.1"/>
    <property type="molecule type" value="Genomic_DNA"/>
</dbReference>
<keyword evidence="1" id="KW-0472">Membrane</keyword>
<comment type="caution">
    <text evidence="2">The sequence shown here is derived from an EMBL/GenBank/DDBJ whole genome shotgun (WGS) entry which is preliminary data.</text>
</comment>
<evidence type="ECO:0000313" key="3">
    <source>
        <dbReference type="Proteomes" id="UP001565243"/>
    </source>
</evidence>
<feature type="transmembrane region" description="Helical" evidence="1">
    <location>
        <begin position="44"/>
        <end position="63"/>
    </location>
</feature>
<keyword evidence="1" id="KW-0812">Transmembrane</keyword>
<keyword evidence="1" id="KW-1133">Transmembrane helix</keyword>
<sequence>MKITIRDVLRSPQAIFFISLTLYFLCQCADLHVAASGALPWQQAVSGLLFNVFIPVLLYWRLVRAARPFLRDPRMLPAMHCAAGLFGTVQFNAFLDTLVSFSRPWPAVWLTLFTAAQLLTLAVLFILGRRFLRIARGRL</sequence>
<protein>
    <submittedName>
        <fullName evidence="2">Uncharacterized protein</fullName>
    </submittedName>
</protein>
<evidence type="ECO:0000256" key="1">
    <source>
        <dbReference type="SAM" id="Phobius"/>
    </source>
</evidence>
<dbReference type="Proteomes" id="UP001565243">
    <property type="component" value="Unassembled WGS sequence"/>
</dbReference>
<feature type="transmembrane region" description="Helical" evidence="1">
    <location>
        <begin position="75"/>
        <end position="95"/>
    </location>
</feature>
<evidence type="ECO:0000313" key="2">
    <source>
        <dbReference type="EMBL" id="MEY8773175.1"/>
    </source>
</evidence>
<reference evidence="2 3" key="1">
    <citation type="submission" date="2024-07" db="EMBL/GenBank/DDBJ databases">
        <authorList>
            <person name="Hebao G."/>
        </authorList>
    </citation>
    <scope>NUCLEOTIDE SEQUENCE [LARGE SCALE GENOMIC DNA]</scope>
    <source>
        <strain evidence="2 3">ACCC 02193</strain>
    </source>
</reference>
<organism evidence="2 3">
    <name type="scientific">Erwinia aeris</name>
    <dbReference type="NCBI Taxonomy" id="3239803"/>
    <lineage>
        <taxon>Bacteria</taxon>
        <taxon>Pseudomonadati</taxon>
        <taxon>Pseudomonadota</taxon>
        <taxon>Gammaproteobacteria</taxon>
        <taxon>Enterobacterales</taxon>
        <taxon>Erwiniaceae</taxon>
        <taxon>Erwinia</taxon>
    </lineage>
</organism>
<keyword evidence="3" id="KW-1185">Reference proteome</keyword>
<feature type="transmembrane region" description="Helical" evidence="1">
    <location>
        <begin position="107"/>
        <end position="128"/>
    </location>
</feature>
<name>A0ABV4EE16_9GAMM</name>
<accession>A0ABV4EE16</accession>
<proteinExistence type="predicted"/>